<evidence type="ECO:0000256" key="7">
    <source>
        <dbReference type="ARBA" id="ARBA00023180"/>
    </source>
</evidence>
<dbReference type="PROSITE" id="PS00652">
    <property type="entry name" value="TNFR_NGFR_1"/>
    <property type="match status" value="1"/>
</dbReference>
<dbReference type="Proteomes" id="UP000515150">
    <property type="component" value="Chromosome 11"/>
</dbReference>
<comment type="subcellular location">
    <subcellularLocation>
        <location evidence="1">Secreted</location>
    </subcellularLocation>
</comment>
<keyword evidence="4" id="KW-0732">Signal</keyword>
<dbReference type="SMART" id="SM00208">
    <property type="entry name" value="TNFR"/>
    <property type="match status" value="4"/>
</dbReference>
<dbReference type="Pfam" id="PF00020">
    <property type="entry name" value="TNFR_c6"/>
    <property type="match status" value="2"/>
</dbReference>
<keyword evidence="6 8" id="KW-1015">Disulfide bond</keyword>
<evidence type="ECO:0000256" key="1">
    <source>
        <dbReference type="ARBA" id="ARBA00004613"/>
    </source>
</evidence>
<keyword evidence="10" id="KW-1185">Reference proteome</keyword>
<evidence type="ECO:0000256" key="4">
    <source>
        <dbReference type="ARBA" id="ARBA00022729"/>
    </source>
</evidence>
<organism evidence="10 11">
    <name type="scientific">Betta splendens</name>
    <name type="common">Siamese fighting fish</name>
    <dbReference type="NCBI Taxonomy" id="158456"/>
    <lineage>
        <taxon>Eukaryota</taxon>
        <taxon>Metazoa</taxon>
        <taxon>Chordata</taxon>
        <taxon>Craniata</taxon>
        <taxon>Vertebrata</taxon>
        <taxon>Euteleostomi</taxon>
        <taxon>Actinopterygii</taxon>
        <taxon>Neopterygii</taxon>
        <taxon>Teleostei</taxon>
        <taxon>Neoteleostei</taxon>
        <taxon>Acanthomorphata</taxon>
        <taxon>Anabantaria</taxon>
        <taxon>Anabantiformes</taxon>
        <taxon>Anabantoidei</taxon>
        <taxon>Osphronemidae</taxon>
        <taxon>Betta</taxon>
    </lineage>
</organism>
<evidence type="ECO:0000256" key="3">
    <source>
        <dbReference type="ARBA" id="ARBA00022703"/>
    </source>
</evidence>
<dbReference type="InterPro" id="IPR052459">
    <property type="entry name" value="TNFRSF_decoy_receptor"/>
</dbReference>
<evidence type="ECO:0000256" key="2">
    <source>
        <dbReference type="ARBA" id="ARBA00022525"/>
    </source>
</evidence>
<evidence type="ECO:0000313" key="12">
    <source>
        <dbReference type="RefSeq" id="XP_040928896.1"/>
    </source>
</evidence>
<keyword evidence="5" id="KW-0677">Repeat</keyword>
<feature type="disulfide bond" evidence="8">
    <location>
        <begin position="76"/>
        <end position="91"/>
    </location>
</feature>
<protein>
    <submittedName>
        <fullName evidence="11 12">Tumor necrosis factor receptor superfamily member 6B-like isoform X1</fullName>
    </submittedName>
</protein>
<feature type="disulfide bond" evidence="8">
    <location>
        <begin position="97"/>
        <end position="115"/>
    </location>
</feature>
<dbReference type="OrthoDB" id="9990004at2759"/>
<proteinExistence type="predicted"/>
<dbReference type="AlphaFoldDB" id="A0A6P7P205"/>
<gene>
    <name evidence="11 12" type="primary">LOC114866157</name>
</gene>
<evidence type="ECO:0000313" key="11">
    <source>
        <dbReference type="RefSeq" id="XP_029023708.1"/>
    </source>
</evidence>
<dbReference type="GeneID" id="114866157"/>
<keyword evidence="2" id="KW-0964">Secreted</keyword>
<dbReference type="GO" id="GO:0006915">
    <property type="term" value="P:apoptotic process"/>
    <property type="evidence" value="ECO:0007669"/>
    <property type="project" value="UniProtKB-KW"/>
</dbReference>
<evidence type="ECO:0000256" key="6">
    <source>
        <dbReference type="ARBA" id="ARBA00023157"/>
    </source>
</evidence>
<dbReference type="RefSeq" id="XP_040928896.1">
    <property type="nucleotide sequence ID" value="XM_041072962.2"/>
</dbReference>
<reference evidence="11 12" key="1">
    <citation type="submission" date="2025-04" db="UniProtKB">
        <authorList>
            <consortium name="RefSeq"/>
        </authorList>
    </citation>
    <scope>IDENTIFICATION</scope>
</reference>
<evidence type="ECO:0000313" key="10">
    <source>
        <dbReference type="Proteomes" id="UP000515150"/>
    </source>
</evidence>
<dbReference type="Pfam" id="PF21733">
    <property type="entry name" value="Death_3"/>
    <property type="match status" value="1"/>
</dbReference>
<evidence type="ECO:0000256" key="8">
    <source>
        <dbReference type="PROSITE-ProRule" id="PRU00206"/>
    </source>
</evidence>
<dbReference type="Gene3D" id="2.10.50.10">
    <property type="entry name" value="Tumor Necrosis Factor Receptor, subunit A, domain 2"/>
    <property type="match status" value="2"/>
</dbReference>
<keyword evidence="7" id="KW-0325">Glycoprotein</keyword>
<feature type="disulfide bond" evidence="8">
    <location>
        <begin position="94"/>
        <end position="107"/>
    </location>
</feature>
<dbReference type="PANTHER" id="PTHR23097:SF116">
    <property type="entry name" value="TUMOR NECROSIS FACTOR RECEPTOR SUPERFAMILY MEMBER 6B"/>
    <property type="match status" value="1"/>
</dbReference>
<evidence type="ECO:0000256" key="5">
    <source>
        <dbReference type="ARBA" id="ARBA00022737"/>
    </source>
</evidence>
<feature type="repeat" description="TNFR-Cys" evidence="8">
    <location>
        <begin position="75"/>
        <end position="115"/>
    </location>
</feature>
<dbReference type="RefSeq" id="XP_029023708.1">
    <property type="nucleotide sequence ID" value="XM_029167875.3"/>
</dbReference>
<sequence>MTTASCLPVRELRRREMFASLLSTSLFAVLSFTHARQTYRTTDPSTGETRECERCPPGTYLRQSCTSTRGSQCAPCPDGSFTELWNYIPKCLRCGACGHNQVVKTECAPDADCTCECKKGYYYKESYDACVAHRTCAAGEGVLTEGSPHNDTVCQVCPSGTFSTSVSAQDKCEPHQNCEAPELKLLLRGSNWHDSMCVNCDGLRSTDGADYLRELLPAFFLHHNINSRRLRRILHRLPGARPSDASGPHLSLWERLGAWAASASAPQIRLLPEVLSKAGADAAGERLLHKLQRMDAGLQRCSARNEVEAEAF</sequence>
<dbReference type="PANTHER" id="PTHR23097">
    <property type="entry name" value="TUMOR NECROSIS FACTOR RECEPTOR SUPERFAMILY MEMBER"/>
    <property type="match status" value="1"/>
</dbReference>
<evidence type="ECO:0000259" key="9">
    <source>
        <dbReference type="PROSITE" id="PS50050"/>
    </source>
</evidence>
<dbReference type="InterPro" id="IPR048522">
    <property type="entry name" value="Death_3_fish"/>
</dbReference>
<dbReference type="GO" id="GO:0005576">
    <property type="term" value="C:extracellular region"/>
    <property type="evidence" value="ECO:0007669"/>
    <property type="project" value="UniProtKB-SubCell"/>
</dbReference>
<feature type="domain" description="TNFR-Cys" evidence="9">
    <location>
        <begin position="75"/>
        <end position="115"/>
    </location>
</feature>
<dbReference type="InterPro" id="IPR001368">
    <property type="entry name" value="TNFR/NGFR_Cys_rich_reg"/>
</dbReference>
<dbReference type="SUPFAM" id="SSF57586">
    <property type="entry name" value="TNF receptor-like"/>
    <property type="match status" value="2"/>
</dbReference>
<accession>A0A6P7P205</accession>
<dbReference type="PROSITE" id="PS50050">
    <property type="entry name" value="TNFR_NGFR_2"/>
    <property type="match status" value="1"/>
</dbReference>
<keyword evidence="3" id="KW-0053">Apoptosis</keyword>
<name>A0A6P7P205_BETSP</name>